<evidence type="ECO:0000313" key="3">
    <source>
        <dbReference type="EMBL" id="HGE98491.1"/>
    </source>
</evidence>
<evidence type="ECO:0000256" key="1">
    <source>
        <dbReference type="ARBA" id="ARBA00023002"/>
    </source>
</evidence>
<dbReference type="PANTHER" id="PTHR43854">
    <property type="entry name" value="INDOLEPYRUVATE OXIDOREDUCTASE SUBUNIT IORB"/>
    <property type="match status" value="1"/>
</dbReference>
<keyword evidence="1" id="KW-0560">Oxidoreductase</keyword>
<dbReference type="NCBIfam" id="NF005325">
    <property type="entry name" value="PRK06853.1-5"/>
    <property type="match status" value="1"/>
</dbReference>
<dbReference type="Gene3D" id="3.40.920.10">
    <property type="entry name" value="Pyruvate-ferredoxin oxidoreductase, PFOR, domain III"/>
    <property type="match status" value="1"/>
</dbReference>
<dbReference type="InterPro" id="IPR002869">
    <property type="entry name" value="Pyrv_flavodox_OxRed_cen"/>
</dbReference>
<gene>
    <name evidence="3" type="ORF">ENX07_00190</name>
</gene>
<dbReference type="AlphaFoldDB" id="A0A7C3YNT5"/>
<dbReference type="InterPro" id="IPR019752">
    <property type="entry name" value="Pyrv/ketoisovalerate_OxRed_cat"/>
</dbReference>
<keyword evidence="3" id="KW-0670">Pyruvate</keyword>
<proteinExistence type="predicted"/>
<dbReference type="InterPro" id="IPR052198">
    <property type="entry name" value="IorB_Oxidoreductase"/>
</dbReference>
<feature type="domain" description="Pyruvate/ketoisovalerate oxidoreductase catalytic" evidence="2">
    <location>
        <begin position="15"/>
        <end position="191"/>
    </location>
</feature>
<sequence length="198" mass="22516">MKSDKVTNIVICGTGGQGILLFSDILGMVALKEGFEVKKSEVHGMAQRGGSVITHLRFGEKVYSPLIEEGTAHFLISLEKLEALRYLHFLSSKGILISDTLEIEPLPALIGEVVYPKDIEERIRKRIKKVYFVSAFQIAKELGEIRTQNIVLLGFFSNFLPFSEDSYKDVIKETVREKFWSINFLALEKGRDLIRHQR</sequence>
<name>A0A7C3YNT5_UNCW3</name>
<accession>A0A7C3YNT5</accession>
<dbReference type="Pfam" id="PF01558">
    <property type="entry name" value="POR"/>
    <property type="match status" value="1"/>
</dbReference>
<dbReference type="EMBL" id="DTMQ01000002">
    <property type="protein sequence ID" value="HGE98491.1"/>
    <property type="molecule type" value="Genomic_DNA"/>
</dbReference>
<dbReference type="SUPFAM" id="SSF53323">
    <property type="entry name" value="Pyruvate-ferredoxin oxidoreductase, PFOR, domain III"/>
    <property type="match status" value="1"/>
</dbReference>
<dbReference type="GO" id="GO:0016903">
    <property type="term" value="F:oxidoreductase activity, acting on the aldehyde or oxo group of donors"/>
    <property type="evidence" value="ECO:0007669"/>
    <property type="project" value="InterPro"/>
</dbReference>
<organism evidence="3">
    <name type="scientific">candidate division WOR-3 bacterium</name>
    <dbReference type="NCBI Taxonomy" id="2052148"/>
    <lineage>
        <taxon>Bacteria</taxon>
        <taxon>Bacteria division WOR-3</taxon>
    </lineage>
</organism>
<dbReference type="PANTHER" id="PTHR43854:SF1">
    <property type="entry name" value="INDOLEPYRUVATE OXIDOREDUCTASE SUBUNIT IORB"/>
    <property type="match status" value="1"/>
</dbReference>
<evidence type="ECO:0000259" key="2">
    <source>
        <dbReference type="Pfam" id="PF01558"/>
    </source>
</evidence>
<comment type="caution">
    <text evidence="3">The sequence shown here is derived from an EMBL/GenBank/DDBJ whole genome shotgun (WGS) entry which is preliminary data.</text>
</comment>
<protein>
    <submittedName>
        <fullName evidence="3">Indolepyruvate oxidoreductase subunit beta</fullName>
    </submittedName>
</protein>
<reference evidence="3" key="1">
    <citation type="journal article" date="2020" name="mSystems">
        <title>Genome- and Community-Level Interaction Insights into Carbon Utilization and Element Cycling Functions of Hydrothermarchaeota in Hydrothermal Sediment.</title>
        <authorList>
            <person name="Zhou Z."/>
            <person name="Liu Y."/>
            <person name="Xu W."/>
            <person name="Pan J."/>
            <person name="Luo Z.H."/>
            <person name="Li M."/>
        </authorList>
    </citation>
    <scope>NUCLEOTIDE SEQUENCE [LARGE SCALE GENOMIC DNA]</scope>
    <source>
        <strain evidence="3">SpSt-906</strain>
    </source>
</reference>